<feature type="region of interest" description="Disordered" evidence="1">
    <location>
        <begin position="174"/>
        <end position="211"/>
    </location>
</feature>
<dbReference type="AlphaFoldDB" id="A0A840J5Z9"/>
<keyword evidence="2" id="KW-0472">Membrane</keyword>
<proteinExistence type="predicted"/>
<keyword evidence="4" id="KW-1185">Reference proteome</keyword>
<organism evidence="3 4">
    <name type="scientific">Amycolatopsis jiangsuensis</name>
    <dbReference type="NCBI Taxonomy" id="1181879"/>
    <lineage>
        <taxon>Bacteria</taxon>
        <taxon>Bacillati</taxon>
        <taxon>Actinomycetota</taxon>
        <taxon>Actinomycetes</taxon>
        <taxon>Pseudonocardiales</taxon>
        <taxon>Pseudonocardiaceae</taxon>
        <taxon>Amycolatopsis</taxon>
    </lineage>
</organism>
<feature type="transmembrane region" description="Helical" evidence="2">
    <location>
        <begin position="126"/>
        <end position="143"/>
    </location>
</feature>
<comment type="caution">
    <text evidence="3">The sequence shown here is derived from an EMBL/GenBank/DDBJ whole genome shotgun (WGS) entry which is preliminary data.</text>
</comment>
<sequence length="211" mass="23029">MTVLAGRYRNLLRVLPAHYRDRWEDDMVATFLETVDRTGEDPDFEDDCGRPDFRETASVLALAVRLRIGEGGESAGGRPRRYVVAADAVRRFALLSTMFHAALAVVMGILRLTWPTDIVRTTPTPALLAGLLWLPAFLALLAGKRTWAVALPALATGVTVARLVEFPTLTTVAPSCSRPRPSPSWHCPPGARASTSDSGSAHWPRPRSSRS</sequence>
<feature type="transmembrane region" description="Helical" evidence="2">
    <location>
        <begin position="92"/>
        <end position="114"/>
    </location>
</feature>
<evidence type="ECO:0000313" key="3">
    <source>
        <dbReference type="EMBL" id="MBB4689213.1"/>
    </source>
</evidence>
<dbReference type="EMBL" id="JACHMG010000001">
    <property type="protein sequence ID" value="MBB4689213.1"/>
    <property type="molecule type" value="Genomic_DNA"/>
</dbReference>
<feature type="compositionally biased region" description="Low complexity" evidence="1">
    <location>
        <begin position="174"/>
        <end position="189"/>
    </location>
</feature>
<evidence type="ECO:0000313" key="4">
    <source>
        <dbReference type="Proteomes" id="UP000581769"/>
    </source>
</evidence>
<gene>
    <name evidence="3" type="ORF">BJY18_006698</name>
</gene>
<keyword evidence="2" id="KW-1133">Transmembrane helix</keyword>
<evidence type="ECO:0000256" key="2">
    <source>
        <dbReference type="SAM" id="Phobius"/>
    </source>
</evidence>
<evidence type="ECO:0000256" key="1">
    <source>
        <dbReference type="SAM" id="MobiDB-lite"/>
    </source>
</evidence>
<dbReference type="RefSeq" id="WP_184783787.1">
    <property type="nucleotide sequence ID" value="NZ_JACHMG010000001.1"/>
</dbReference>
<accession>A0A840J5Z9</accession>
<name>A0A840J5Z9_9PSEU</name>
<keyword evidence="2" id="KW-0812">Transmembrane</keyword>
<protein>
    <submittedName>
        <fullName evidence="3">Uncharacterized protein</fullName>
    </submittedName>
</protein>
<dbReference type="Proteomes" id="UP000581769">
    <property type="component" value="Unassembled WGS sequence"/>
</dbReference>
<reference evidence="3 4" key="1">
    <citation type="submission" date="2020-08" db="EMBL/GenBank/DDBJ databases">
        <title>Sequencing the genomes of 1000 actinobacteria strains.</title>
        <authorList>
            <person name="Klenk H.-P."/>
        </authorList>
    </citation>
    <scope>NUCLEOTIDE SEQUENCE [LARGE SCALE GENOMIC DNA]</scope>
    <source>
        <strain evidence="3 4">DSM 45859</strain>
    </source>
</reference>